<reference evidence="3" key="1">
    <citation type="submission" date="2017-09" db="EMBL/GenBank/DDBJ databases">
        <title>Depth-based differentiation of microbial function through sediment-hosted aquifers and enrichment of novel symbionts in the deep terrestrial subsurface.</title>
        <authorList>
            <person name="Probst A.J."/>
            <person name="Ladd B."/>
            <person name="Jarett J.K."/>
            <person name="Geller-Mcgrath D.E."/>
            <person name="Sieber C.M.K."/>
            <person name="Emerson J.B."/>
            <person name="Anantharaman K."/>
            <person name="Thomas B.C."/>
            <person name="Malmstrom R."/>
            <person name="Stieglmeier M."/>
            <person name="Klingl A."/>
            <person name="Woyke T."/>
            <person name="Ryan C.M."/>
            <person name="Banfield J.F."/>
        </authorList>
    </citation>
    <scope>NUCLEOTIDE SEQUENCE [LARGE SCALE GENOMIC DNA]</scope>
</reference>
<organism evidence="2 3">
    <name type="scientific">candidate division WWE3 bacterium CG_4_9_14_0_2_um_filter_35_11</name>
    <dbReference type="NCBI Taxonomy" id="1975077"/>
    <lineage>
        <taxon>Bacteria</taxon>
        <taxon>Katanobacteria</taxon>
    </lineage>
</organism>
<evidence type="ECO:0000313" key="3">
    <source>
        <dbReference type="Proteomes" id="UP000229756"/>
    </source>
</evidence>
<evidence type="ECO:0000256" key="1">
    <source>
        <dbReference type="SAM" id="Coils"/>
    </source>
</evidence>
<accession>A0A2M8EMK5</accession>
<protein>
    <submittedName>
        <fullName evidence="2">Uncharacterized protein</fullName>
    </submittedName>
</protein>
<proteinExistence type="predicted"/>
<dbReference type="Proteomes" id="UP000229756">
    <property type="component" value="Unassembled WGS sequence"/>
</dbReference>
<comment type="caution">
    <text evidence="2">The sequence shown here is derived from an EMBL/GenBank/DDBJ whole genome shotgun (WGS) entry which is preliminary data.</text>
</comment>
<dbReference type="AlphaFoldDB" id="A0A2M8EMK5"/>
<keyword evidence="1" id="KW-0175">Coiled coil</keyword>
<feature type="coiled-coil region" evidence="1">
    <location>
        <begin position="70"/>
        <end position="97"/>
    </location>
</feature>
<sequence length="104" mass="11857">MIKKLTLMALIIWSVLVTYLYFTTPEKTSTNKKQMEICVNAIDTSNKLLNNCSEAYTTFGDCVSSTNCDVETTQQKLSDLNTQKIELEKEIQELTKQLLKNTPK</sequence>
<dbReference type="EMBL" id="PFSJ01000005">
    <property type="protein sequence ID" value="PJC23973.1"/>
    <property type="molecule type" value="Genomic_DNA"/>
</dbReference>
<name>A0A2M8EMK5_UNCKA</name>
<evidence type="ECO:0000313" key="2">
    <source>
        <dbReference type="EMBL" id="PJC23973.1"/>
    </source>
</evidence>
<gene>
    <name evidence="2" type="ORF">CO058_00585</name>
</gene>